<proteinExistence type="predicted"/>
<evidence type="ECO:0000256" key="3">
    <source>
        <dbReference type="ARBA" id="ARBA00022475"/>
    </source>
</evidence>
<dbReference type="STRING" id="1802628.A2890_01075"/>
<feature type="transmembrane region" description="Helical" evidence="7">
    <location>
        <begin position="287"/>
        <end position="313"/>
    </location>
</feature>
<evidence type="ECO:0000313" key="11">
    <source>
        <dbReference type="Proteomes" id="UP000176967"/>
    </source>
</evidence>
<evidence type="ECO:0000256" key="6">
    <source>
        <dbReference type="ARBA" id="ARBA00023136"/>
    </source>
</evidence>
<evidence type="ECO:0000256" key="5">
    <source>
        <dbReference type="ARBA" id="ARBA00022989"/>
    </source>
</evidence>
<sequence>MFFLARKNLLAEKIRLLISVGGVAFSVLLVVVVGGLYRGWESRITDYIESIDADLWVGQEGSGDMSHSFSVIPSSLGAEIEKIGGVDSAKEFVGKGVRFEHDGKETTLRIVGFDPATGENGPLKMVKGTDKIAEGEIIVDRSFAGLTGAEIGHTVDIAGVPLEIKGISTGGNLLVYSFAYVTVKDARLIFQLGDATNYFLVKTSQPLAVKDGIEDKFPQLAAFTKDDFLTQNRSLITDTFLPIIQVLFIIAFIIGVAVVGLTIYTATIEKSREYGVLKAIGATNWQLYLVILVQSFIAGILGYFAGVGLGFVAAQIAEYFVPGFITEIVLSDLVSIFGAALLMSFIAVWLPVQRIARIDPASVFKA</sequence>
<evidence type="ECO:0000256" key="7">
    <source>
        <dbReference type="SAM" id="Phobius"/>
    </source>
</evidence>
<keyword evidence="4 7" id="KW-0812">Transmembrane</keyword>
<evidence type="ECO:0008006" key="12">
    <source>
        <dbReference type="Google" id="ProtNLM"/>
    </source>
</evidence>
<feature type="domain" description="MacB-like periplasmic core" evidence="9">
    <location>
        <begin position="17"/>
        <end position="206"/>
    </location>
</feature>
<keyword evidence="6 7" id="KW-0472">Membrane</keyword>
<dbReference type="InterPro" id="IPR025857">
    <property type="entry name" value="MacB_PCD"/>
</dbReference>
<reference evidence="10 11" key="1">
    <citation type="journal article" date="2016" name="Nat. Commun.">
        <title>Thousands of microbial genomes shed light on interconnected biogeochemical processes in an aquifer system.</title>
        <authorList>
            <person name="Anantharaman K."/>
            <person name="Brown C.T."/>
            <person name="Hug L.A."/>
            <person name="Sharon I."/>
            <person name="Castelle C.J."/>
            <person name="Probst A.J."/>
            <person name="Thomas B.C."/>
            <person name="Singh A."/>
            <person name="Wilkins M.J."/>
            <person name="Karaoz U."/>
            <person name="Brodie E.L."/>
            <person name="Williams K.H."/>
            <person name="Hubbard S.S."/>
            <person name="Banfield J.F."/>
        </authorList>
    </citation>
    <scope>NUCLEOTIDE SEQUENCE [LARGE SCALE GENOMIC DNA]</scope>
</reference>
<evidence type="ECO:0000259" key="9">
    <source>
        <dbReference type="Pfam" id="PF12704"/>
    </source>
</evidence>
<feature type="transmembrane region" description="Helical" evidence="7">
    <location>
        <begin position="16"/>
        <end position="37"/>
    </location>
</feature>
<keyword evidence="2" id="KW-0813">Transport</keyword>
<evidence type="ECO:0000259" key="8">
    <source>
        <dbReference type="Pfam" id="PF02687"/>
    </source>
</evidence>
<keyword evidence="5 7" id="KW-1133">Transmembrane helix</keyword>
<organism evidence="10 11">
    <name type="scientific">candidate division WWE3 bacterium RIFCSPLOWO2_01_FULL_53_14</name>
    <dbReference type="NCBI Taxonomy" id="1802628"/>
    <lineage>
        <taxon>Bacteria</taxon>
        <taxon>Katanobacteria</taxon>
    </lineage>
</organism>
<protein>
    <recommendedName>
        <fullName evidence="12">ABC3 transporter permease protein domain-containing protein</fullName>
    </recommendedName>
</protein>
<feature type="transmembrane region" description="Helical" evidence="7">
    <location>
        <begin position="240"/>
        <end position="266"/>
    </location>
</feature>
<dbReference type="Pfam" id="PF02687">
    <property type="entry name" value="FtsX"/>
    <property type="match status" value="1"/>
</dbReference>
<dbReference type="GO" id="GO:0005886">
    <property type="term" value="C:plasma membrane"/>
    <property type="evidence" value="ECO:0007669"/>
    <property type="project" value="UniProtKB-SubCell"/>
</dbReference>
<dbReference type="PANTHER" id="PTHR43738:SF1">
    <property type="entry name" value="HEMIN TRANSPORT SYSTEM PERMEASE PROTEIN HRTB-RELATED"/>
    <property type="match status" value="1"/>
</dbReference>
<dbReference type="PANTHER" id="PTHR43738">
    <property type="entry name" value="ABC TRANSPORTER, MEMBRANE PROTEIN"/>
    <property type="match status" value="1"/>
</dbReference>
<dbReference type="InterPro" id="IPR051125">
    <property type="entry name" value="ABC-4/HrtB_transporter"/>
</dbReference>
<gene>
    <name evidence="10" type="ORF">A2890_01075</name>
</gene>
<comment type="subcellular location">
    <subcellularLocation>
        <location evidence="1">Cell membrane</location>
        <topology evidence="1">Multi-pass membrane protein</topology>
    </subcellularLocation>
</comment>
<comment type="caution">
    <text evidence="10">The sequence shown here is derived from an EMBL/GenBank/DDBJ whole genome shotgun (WGS) entry which is preliminary data.</text>
</comment>
<name>A0A1F4VVQ3_UNCKA</name>
<dbReference type="EMBL" id="MEVL01000016">
    <property type="protein sequence ID" value="OGC61246.1"/>
    <property type="molecule type" value="Genomic_DNA"/>
</dbReference>
<feature type="transmembrane region" description="Helical" evidence="7">
    <location>
        <begin position="333"/>
        <end position="352"/>
    </location>
</feature>
<keyword evidence="3" id="KW-1003">Cell membrane</keyword>
<evidence type="ECO:0000313" key="10">
    <source>
        <dbReference type="EMBL" id="OGC61246.1"/>
    </source>
</evidence>
<dbReference type="AlphaFoldDB" id="A0A1F4VVQ3"/>
<dbReference type="InterPro" id="IPR003838">
    <property type="entry name" value="ABC3_permease_C"/>
</dbReference>
<dbReference type="Proteomes" id="UP000176967">
    <property type="component" value="Unassembled WGS sequence"/>
</dbReference>
<evidence type="ECO:0000256" key="4">
    <source>
        <dbReference type="ARBA" id="ARBA00022692"/>
    </source>
</evidence>
<accession>A0A1F4VVQ3</accession>
<feature type="domain" description="ABC3 transporter permease C-terminal" evidence="8">
    <location>
        <begin position="246"/>
        <end position="360"/>
    </location>
</feature>
<evidence type="ECO:0000256" key="1">
    <source>
        <dbReference type="ARBA" id="ARBA00004651"/>
    </source>
</evidence>
<dbReference type="Pfam" id="PF12704">
    <property type="entry name" value="MacB_PCD"/>
    <property type="match status" value="1"/>
</dbReference>
<evidence type="ECO:0000256" key="2">
    <source>
        <dbReference type="ARBA" id="ARBA00022448"/>
    </source>
</evidence>